<dbReference type="Pfam" id="PF13683">
    <property type="entry name" value="rve_3"/>
    <property type="match status" value="1"/>
</dbReference>
<evidence type="ECO:0000259" key="1">
    <source>
        <dbReference type="Pfam" id="PF13683"/>
    </source>
</evidence>
<organism evidence="2 3">
    <name type="scientific">Candidatus Nitrospira allomarina</name>
    <dbReference type="NCBI Taxonomy" id="3020900"/>
    <lineage>
        <taxon>Bacteria</taxon>
        <taxon>Pseudomonadati</taxon>
        <taxon>Nitrospirota</taxon>
        <taxon>Nitrospiria</taxon>
        <taxon>Nitrospirales</taxon>
        <taxon>Nitrospiraceae</taxon>
        <taxon>Nitrospira</taxon>
    </lineage>
</organism>
<evidence type="ECO:0000313" key="3">
    <source>
        <dbReference type="Proteomes" id="UP001302719"/>
    </source>
</evidence>
<gene>
    <name evidence="2" type="ORF">PP769_18450</name>
</gene>
<sequence>MPLKYGVPVLEHGIHNELSWIFPNRAKATAIAYYEGFNSRFRKEYIKSALAVTLRSRSQFGIREYNWLCPHSALENPPPWIFLEQGYDSSG</sequence>
<evidence type="ECO:0000313" key="2">
    <source>
        <dbReference type="EMBL" id="WNM57930.1"/>
    </source>
</evidence>
<dbReference type="KEGG" id="nall:PP769_18450"/>
<name>A0AA96JSC3_9BACT</name>
<protein>
    <recommendedName>
        <fullName evidence="1">Integrase catalytic domain-containing protein</fullName>
    </recommendedName>
</protein>
<dbReference type="GO" id="GO:0015074">
    <property type="term" value="P:DNA integration"/>
    <property type="evidence" value="ECO:0007669"/>
    <property type="project" value="InterPro"/>
</dbReference>
<dbReference type="InterPro" id="IPR001584">
    <property type="entry name" value="Integrase_cat-core"/>
</dbReference>
<keyword evidence="3" id="KW-1185">Reference proteome</keyword>
<dbReference type="EMBL" id="CP116967">
    <property type="protein sequence ID" value="WNM57930.1"/>
    <property type="molecule type" value="Genomic_DNA"/>
</dbReference>
<proteinExistence type="predicted"/>
<feature type="domain" description="Integrase catalytic" evidence="1">
    <location>
        <begin position="20"/>
        <end position="79"/>
    </location>
</feature>
<dbReference type="AlphaFoldDB" id="A0AA96JSC3"/>
<dbReference type="RefSeq" id="WP_312643029.1">
    <property type="nucleotide sequence ID" value="NZ_CP116967.1"/>
</dbReference>
<reference evidence="2 3" key="1">
    <citation type="submission" date="2023-01" db="EMBL/GenBank/DDBJ databases">
        <title>Cultivation and genomic characterization of new, ubiquitous marine nitrite-oxidizing bacteria from the Nitrospirales.</title>
        <authorList>
            <person name="Mueller A.J."/>
            <person name="Daebeler A."/>
            <person name="Herbold C.W."/>
            <person name="Kirkegaard R.H."/>
            <person name="Daims H."/>
        </authorList>
    </citation>
    <scope>NUCLEOTIDE SEQUENCE [LARGE SCALE GENOMIC DNA]</scope>
    <source>
        <strain evidence="2 3">VA</strain>
    </source>
</reference>
<dbReference type="Proteomes" id="UP001302719">
    <property type="component" value="Chromosome"/>
</dbReference>
<accession>A0AA96JSC3</accession>